<feature type="region of interest" description="Disordered" evidence="2">
    <location>
        <begin position="1046"/>
        <end position="1106"/>
    </location>
</feature>
<dbReference type="SUPFAM" id="SSF50729">
    <property type="entry name" value="PH domain-like"/>
    <property type="match status" value="1"/>
</dbReference>
<feature type="compositionally biased region" description="Basic and acidic residues" evidence="2">
    <location>
        <begin position="1732"/>
        <end position="1742"/>
    </location>
</feature>
<dbReference type="InterPro" id="IPR001478">
    <property type="entry name" value="PDZ"/>
</dbReference>
<feature type="region of interest" description="Disordered" evidence="2">
    <location>
        <begin position="1638"/>
        <end position="1685"/>
    </location>
</feature>
<evidence type="ECO:0000259" key="5">
    <source>
        <dbReference type="PROSITE" id="PS50238"/>
    </source>
</evidence>
<feature type="region of interest" description="Disordered" evidence="2">
    <location>
        <begin position="351"/>
        <end position="373"/>
    </location>
</feature>
<organism evidence="6 7">
    <name type="scientific">Brassicogethes aeneus</name>
    <name type="common">Rape pollen beetle</name>
    <name type="synonym">Meligethes aeneus</name>
    <dbReference type="NCBI Taxonomy" id="1431903"/>
    <lineage>
        <taxon>Eukaryota</taxon>
        <taxon>Metazoa</taxon>
        <taxon>Ecdysozoa</taxon>
        <taxon>Arthropoda</taxon>
        <taxon>Hexapoda</taxon>
        <taxon>Insecta</taxon>
        <taxon>Pterygota</taxon>
        <taxon>Neoptera</taxon>
        <taxon>Endopterygota</taxon>
        <taxon>Coleoptera</taxon>
        <taxon>Polyphaga</taxon>
        <taxon>Cucujiformia</taxon>
        <taxon>Nitidulidae</taxon>
        <taxon>Meligethinae</taxon>
        <taxon>Brassicogethes</taxon>
    </lineage>
</organism>
<feature type="domain" description="PDZ" evidence="4">
    <location>
        <begin position="41"/>
        <end position="155"/>
    </location>
</feature>
<dbReference type="InterPro" id="IPR008936">
    <property type="entry name" value="Rho_GTPase_activation_prot"/>
</dbReference>
<gene>
    <name evidence="6" type="ORF">MELIAE_LOCUS7216</name>
</gene>
<dbReference type="SUPFAM" id="SSF50156">
    <property type="entry name" value="PDZ domain-like"/>
    <property type="match status" value="1"/>
</dbReference>
<dbReference type="InterPro" id="IPR041681">
    <property type="entry name" value="PH_9"/>
</dbReference>
<feature type="domain" description="PH" evidence="3">
    <location>
        <begin position="914"/>
        <end position="1027"/>
    </location>
</feature>
<dbReference type="PROSITE" id="PS50106">
    <property type="entry name" value="PDZ"/>
    <property type="match status" value="1"/>
</dbReference>
<dbReference type="Proteomes" id="UP001154078">
    <property type="component" value="Chromosome 4"/>
</dbReference>
<dbReference type="PROSITE" id="PS50238">
    <property type="entry name" value="RHOGAP"/>
    <property type="match status" value="1"/>
</dbReference>
<evidence type="ECO:0000313" key="7">
    <source>
        <dbReference type="Proteomes" id="UP001154078"/>
    </source>
</evidence>
<feature type="compositionally biased region" description="Polar residues" evidence="2">
    <location>
        <begin position="1095"/>
        <end position="1104"/>
    </location>
</feature>
<evidence type="ECO:0000256" key="1">
    <source>
        <dbReference type="ARBA" id="ARBA00022468"/>
    </source>
</evidence>
<feature type="region of interest" description="Disordered" evidence="2">
    <location>
        <begin position="775"/>
        <end position="795"/>
    </location>
</feature>
<keyword evidence="7" id="KW-1185">Reference proteome</keyword>
<dbReference type="SMART" id="SM00233">
    <property type="entry name" value="PH"/>
    <property type="match status" value="1"/>
</dbReference>
<dbReference type="SUPFAM" id="SSF48350">
    <property type="entry name" value="GTPase activation domain, GAP"/>
    <property type="match status" value="1"/>
</dbReference>
<protein>
    <recommendedName>
        <fullName evidence="8">Rho GTPase-activating protein 21</fullName>
    </recommendedName>
</protein>
<dbReference type="Pfam" id="PF15410">
    <property type="entry name" value="PH_9"/>
    <property type="match status" value="1"/>
</dbReference>
<dbReference type="Gene3D" id="1.10.555.10">
    <property type="entry name" value="Rho GTPase activation protein"/>
    <property type="match status" value="1"/>
</dbReference>
<feature type="compositionally biased region" description="Basic and acidic residues" evidence="2">
    <location>
        <begin position="1820"/>
        <end position="1835"/>
    </location>
</feature>
<feature type="region of interest" description="Disordered" evidence="2">
    <location>
        <begin position="1383"/>
        <end position="1407"/>
    </location>
</feature>
<sequence length="1908" mass="212952">MADEDGDFVRRTMASRPKRSQETFQRGQEVQESFSNLSTGIIPLPRGSRGPKSLYLKRDGQNFGFTLRHFIVYPPDGIEDQDDRHALVGALHEPMDTIFVKKVHQGSPAQRGGLQYGDRLVAVNHVHIKGKSYTQVVQLIANSPEYLHLLVVPKEDDVIQRFFSDTAHCPASNQPASYPESPYDKVTAQKIIAQRIHPNEYRADPQSWRALQQLRQPYYHHPEYGNLVRGSNVQQQRSADSLLYDYRSRIPASHQQGIYEEIHPHEVVQRQQQQHSKAQPQVPLYRKMGRRASEGNALEDDAAAPAQYYYDEQPVYAGLNRADMKAAYKSAYMPEASQMAGGCRLSMEVGRRESTSSLASSSSTLTGHETDDSKIIERIRNSFQQKEKFLRAPFGIAERGLVQREFYGRPKKLEKTQWPPAEESPTRTTNKPNHQNFVRVKNDIENERDLQQPSMQNAGGMANDLTPRQKGVKSPNDKNYRDNLDRIQEASVAPSGYDNIENINGSQSADDDRGLYPHIVHKRTRDFESGKPLPDDDPMSNRIDFMRNELARISSKKLVPNVNERAQEYEVRAVEPRRDNSGTSTNSGSTVHSRKVNRDARSLDSSGSNTSSSSIHDDLSVQNSGGGKKLSGNVIISSGSKYIHCPPPSEQGKSPADISGYELINKQRARSNSAESWVAALGGDDRAPKRESKRISRQDAMTAADRNKQAVSPNLSPQPLYADLPPLIPEPVERLFLAPAVSITPAPPSKPVGPNQLDLEVGGDGGPVRPLRHLKAPPHANQDSPLGRQPSPVWDDKPIVVRRRSKNTNIADDERVTRRESYLKATEGGRVDFRIEHSDGDVSPQQLRSNHRRYRRPYFTSDIHQLCKLFEDASAFSSRGSVSENSSSSVSLDRDKVLESPSDKDHPSQQQQLYITREGSVLCKILEIDGKRATDRSWKQVWAVLKGPRLFLYKDKHHQSPLGSSDVVDHSLAAGVDMRTSVVRVAEDYTKRKNVLRVSSVKPCRSEFLVQTEELGDWVTALQEQVATTTEAEAKLNHLNANQQAVPQTNPASTTIQVQGSHLSPQLGKNKNSSSRNRSPTGQSPVSKSRKPSHNQDPATSPKSKTWAGRMLKKFQGANAASSPTESMSTFGIPIENCLCGNNRYIPKVVETCTNIVEEKGLNTIGIYRVPGNNASITALTDEINRSDDIPMEDTRWNDVNVVSSILKSYFRKMPDSLITVKRYPSFIEADKIEDPEMRMMTLRRLVKSLPAHNYETLKHIIRHLNKVIEKSDVNKMDPKNLAIVFGPTIIRSESDSMESMVNNMTNQCKIVETLLTGADFFFSDCDDLEHAMLPPLAVPDDTEYIETGNPALLLENIAKVATSGGGKEKFLSSIISAAQRKKKASKQMGSSHSKEEVTTPTSPKSFAQQVTTVGGMKEVGCAATAPSKFNYIPKPVTDFEASMSAEEKLKERLNKFHRDTEKFLSTSDDARVRGGNLSSSASNVNQTSRLSLQPADMLMKTHSASNVYARMSTAAQGAANVDPQTRNSLNSNYRMAETAQLQQQSNEQLLKRLNNASVDYCDGRGRVLRRGSSVENVNSSSLDLNANGGMKKVKYENESEMNQRSGSLDSLNKQSADGDSDLLRDLTKAYDQIKQKHSQHNLLSGHDLPYADASPDKPSADCGGLSDKENIPGAKDLYKNPSLHKNHHFKLKEVKYKDKEKDEDTTATMQHVPDNERNLAAHNNKLKLKLKRSESLNKPERTAAQLSCKLKRSESLNKAGDRLKRSDSLTKNEKTESNNNKRRELSTGGRKSKENAKYKRKNGMPDRSIKRRHTVGGTKDPDKVTYFHDNKCQEEESSTVESSKERSTNLRTSSPDLSSTRRERLCLEINLVGGPENMVVALRQHLVGPRPQSFPDSVFKVPLESHV</sequence>
<feature type="region of interest" description="Disordered" evidence="2">
    <location>
        <begin position="569"/>
        <end position="632"/>
    </location>
</feature>
<dbReference type="InterPro" id="IPR036034">
    <property type="entry name" value="PDZ_sf"/>
</dbReference>
<feature type="region of interest" description="Disordered" evidence="2">
    <location>
        <begin position="879"/>
        <end position="911"/>
    </location>
</feature>
<dbReference type="PROSITE" id="PS50003">
    <property type="entry name" value="PH_DOMAIN"/>
    <property type="match status" value="1"/>
</dbReference>
<feature type="compositionally biased region" description="Basic and acidic residues" evidence="2">
    <location>
        <begin position="683"/>
        <end position="697"/>
    </location>
</feature>
<feature type="compositionally biased region" description="Low complexity" evidence="2">
    <location>
        <begin position="355"/>
        <end position="366"/>
    </location>
</feature>
<evidence type="ECO:0000313" key="6">
    <source>
        <dbReference type="EMBL" id="CAH0555989.1"/>
    </source>
</evidence>
<dbReference type="Pfam" id="PF00595">
    <property type="entry name" value="PDZ"/>
    <property type="match status" value="1"/>
</dbReference>
<feature type="region of interest" description="Disordered" evidence="2">
    <location>
        <begin position="456"/>
        <end position="481"/>
    </location>
</feature>
<dbReference type="InterPro" id="IPR001849">
    <property type="entry name" value="PH_domain"/>
</dbReference>
<dbReference type="Pfam" id="PF00620">
    <property type="entry name" value="RhoGAP"/>
    <property type="match status" value="1"/>
</dbReference>
<feature type="compositionally biased region" description="Low complexity" evidence="2">
    <location>
        <begin position="879"/>
        <end position="891"/>
    </location>
</feature>
<feature type="region of interest" description="Disordered" evidence="2">
    <location>
        <begin position="680"/>
        <end position="718"/>
    </location>
</feature>
<dbReference type="FunFam" id="1.10.555.10:FF:000058">
    <property type="entry name" value="GTPase-activating protein pac-1"/>
    <property type="match status" value="1"/>
</dbReference>
<dbReference type="EMBL" id="OV121135">
    <property type="protein sequence ID" value="CAH0555989.1"/>
    <property type="molecule type" value="Genomic_DNA"/>
</dbReference>
<proteinExistence type="predicted"/>
<dbReference type="Gene3D" id="2.30.42.10">
    <property type="match status" value="1"/>
</dbReference>
<feature type="compositionally biased region" description="Basic and acidic residues" evidence="2">
    <location>
        <begin position="569"/>
        <end position="580"/>
    </location>
</feature>
<name>A0A9P0B663_BRAAE</name>
<feature type="compositionally biased region" description="Low complexity" evidence="2">
    <location>
        <begin position="603"/>
        <end position="614"/>
    </location>
</feature>
<feature type="compositionally biased region" description="Polar residues" evidence="2">
    <location>
        <begin position="1046"/>
        <end position="1064"/>
    </location>
</feature>
<feature type="compositionally biased region" description="Basic and acidic residues" evidence="2">
    <location>
        <begin position="1752"/>
        <end position="1809"/>
    </location>
</feature>
<feature type="compositionally biased region" description="Low complexity" evidence="2">
    <location>
        <begin position="581"/>
        <end position="590"/>
    </location>
</feature>
<keyword evidence="1" id="KW-0343">GTPase activation</keyword>
<feature type="compositionally biased region" description="Polar residues" evidence="2">
    <location>
        <begin position="1477"/>
        <end position="1489"/>
    </location>
</feature>
<feature type="compositionally biased region" description="Basic and acidic residues" evidence="2">
    <location>
        <begin position="892"/>
        <end position="907"/>
    </location>
</feature>
<feature type="domain" description="Rho-GAP" evidence="5">
    <location>
        <begin position="1133"/>
        <end position="1323"/>
    </location>
</feature>
<dbReference type="PANTHER" id="PTHR23175">
    <property type="entry name" value="PDZ DOMAIN-CONTAINING PROTEIN"/>
    <property type="match status" value="1"/>
</dbReference>
<feature type="region of interest" description="Disordered" evidence="2">
    <location>
        <begin position="1468"/>
        <end position="1489"/>
    </location>
</feature>
<feature type="compositionally biased region" description="Polar residues" evidence="2">
    <location>
        <begin position="22"/>
        <end position="37"/>
    </location>
</feature>
<evidence type="ECO:0000259" key="4">
    <source>
        <dbReference type="PROSITE" id="PS50106"/>
    </source>
</evidence>
<dbReference type="SMART" id="SM00228">
    <property type="entry name" value="PDZ"/>
    <property type="match status" value="1"/>
</dbReference>
<accession>A0A9P0B663</accession>
<feature type="compositionally biased region" description="Low complexity" evidence="2">
    <location>
        <begin position="1069"/>
        <end position="1079"/>
    </location>
</feature>
<dbReference type="OrthoDB" id="6281275at2759"/>
<evidence type="ECO:0008006" key="8">
    <source>
        <dbReference type="Google" id="ProtNLM"/>
    </source>
</evidence>
<dbReference type="GO" id="GO:0005096">
    <property type="term" value="F:GTPase activator activity"/>
    <property type="evidence" value="ECO:0007669"/>
    <property type="project" value="UniProtKB-KW"/>
</dbReference>
<dbReference type="PANTHER" id="PTHR23175:SF23">
    <property type="entry name" value="PDZ DOMAIN-CONTAINING PROTEIN"/>
    <property type="match status" value="1"/>
</dbReference>
<feature type="region of interest" description="Disordered" evidence="2">
    <location>
        <begin position="1697"/>
        <end position="1858"/>
    </location>
</feature>
<feature type="region of interest" description="Disordered" evidence="2">
    <location>
        <begin position="412"/>
        <end position="433"/>
    </location>
</feature>
<dbReference type="InterPro" id="IPR011993">
    <property type="entry name" value="PH-like_dom_sf"/>
</dbReference>
<feature type="region of interest" description="Disordered" evidence="2">
    <location>
        <begin position="522"/>
        <end position="541"/>
    </location>
</feature>
<dbReference type="InterPro" id="IPR000198">
    <property type="entry name" value="RhoGAP_dom"/>
</dbReference>
<dbReference type="SMART" id="SM00324">
    <property type="entry name" value="RhoGAP"/>
    <property type="match status" value="1"/>
</dbReference>
<feature type="region of interest" description="Disordered" evidence="2">
    <location>
        <begin position="1"/>
        <end position="37"/>
    </location>
</feature>
<dbReference type="Gene3D" id="2.30.29.30">
    <property type="entry name" value="Pleckstrin-homology domain (PH domain)/Phosphotyrosine-binding domain (PTB)"/>
    <property type="match status" value="1"/>
</dbReference>
<evidence type="ECO:0000259" key="3">
    <source>
        <dbReference type="PROSITE" id="PS50003"/>
    </source>
</evidence>
<reference evidence="6" key="1">
    <citation type="submission" date="2021-12" db="EMBL/GenBank/DDBJ databases">
        <authorList>
            <person name="King R."/>
        </authorList>
    </citation>
    <scope>NUCLEOTIDE SEQUENCE</scope>
</reference>
<evidence type="ECO:0000256" key="2">
    <source>
        <dbReference type="SAM" id="MobiDB-lite"/>
    </source>
</evidence>
<dbReference type="GO" id="GO:0007165">
    <property type="term" value="P:signal transduction"/>
    <property type="evidence" value="ECO:0007669"/>
    <property type="project" value="InterPro"/>
</dbReference>